<dbReference type="EMBL" id="WVTB01000067">
    <property type="protein sequence ID" value="KAF3801402.1"/>
    <property type="molecule type" value="Genomic_DNA"/>
</dbReference>
<dbReference type="RefSeq" id="XP_045260561.1">
    <property type="nucleotide sequence ID" value="XM_045405580.1"/>
</dbReference>
<dbReference type="PANTHER" id="PTHR43658">
    <property type="entry name" value="SHORT-CHAIN DEHYDROGENASE/REDUCTASE"/>
    <property type="match status" value="1"/>
</dbReference>
<dbReference type="PRINTS" id="PR00081">
    <property type="entry name" value="GDHRDH"/>
</dbReference>
<evidence type="ECO:0000313" key="3">
    <source>
        <dbReference type="EMBL" id="KAF3801402.1"/>
    </source>
</evidence>
<dbReference type="GeneID" id="69012709"/>
<comment type="caution">
    <text evidence="3">The sequence shown here is derived from an EMBL/GenBank/DDBJ whole genome shotgun (WGS) entry which is preliminary data.</text>
</comment>
<evidence type="ECO:0000256" key="1">
    <source>
        <dbReference type="ARBA" id="ARBA00022857"/>
    </source>
</evidence>
<dbReference type="InterPro" id="IPR020904">
    <property type="entry name" value="Sc_DH/Rdtase_CS"/>
</dbReference>
<accession>A0A8H4CCZ8</accession>
<gene>
    <name evidence="3" type="ORF">GCG54_00005558</name>
</gene>
<dbReference type="SUPFAM" id="SSF51735">
    <property type="entry name" value="NAD(P)-binding Rossmann-fold domains"/>
    <property type="match status" value="1"/>
</dbReference>
<dbReference type="AlphaFoldDB" id="A0A8H4CCZ8"/>
<evidence type="ECO:0000313" key="4">
    <source>
        <dbReference type="Proteomes" id="UP000613401"/>
    </source>
</evidence>
<keyword evidence="1" id="KW-0521">NADP</keyword>
<protein>
    <submittedName>
        <fullName evidence="3">3-hydroxyacyl-CoA dehydrogenase type-2</fullName>
    </submittedName>
</protein>
<dbReference type="PROSITE" id="PS00061">
    <property type="entry name" value="ADH_SHORT"/>
    <property type="match status" value="1"/>
</dbReference>
<name>A0A8H4CCZ8_COLGL</name>
<keyword evidence="4" id="KW-1185">Reference proteome</keyword>
<dbReference type="InterPro" id="IPR002347">
    <property type="entry name" value="SDR_fam"/>
</dbReference>
<proteinExistence type="predicted"/>
<dbReference type="InterPro" id="IPR036291">
    <property type="entry name" value="NAD(P)-bd_dom_sf"/>
</dbReference>
<dbReference type="Gene3D" id="3.40.50.720">
    <property type="entry name" value="NAD(P)-binding Rossmann-like Domain"/>
    <property type="match status" value="1"/>
</dbReference>
<reference evidence="3" key="2">
    <citation type="submission" date="2020-03" db="EMBL/GenBank/DDBJ databases">
        <authorList>
            <person name="Fu F.-F."/>
            <person name="Chen J."/>
        </authorList>
    </citation>
    <scope>NUCLEOTIDE SEQUENCE</scope>
    <source>
        <strain evidence="3">Lc1</strain>
    </source>
</reference>
<dbReference type="Pfam" id="PF00106">
    <property type="entry name" value="adh_short"/>
    <property type="match status" value="1"/>
</dbReference>
<reference evidence="3" key="1">
    <citation type="journal article" date="2020" name="Phytopathology">
        <title>Genome sequence and comparative analysis of Colletotrichum gloeosporioides isolated from Liriodendron leaves.</title>
        <authorList>
            <person name="Fu F.F."/>
            <person name="Hao Z."/>
            <person name="Wang P."/>
            <person name="Lu Y."/>
            <person name="Xue L.J."/>
            <person name="Wei G."/>
            <person name="Tian Y."/>
            <person name="Baishi H."/>
            <person name="Xu H."/>
            <person name="Shi J."/>
            <person name="Cheng T."/>
            <person name="Wang G."/>
            <person name="Yi Y."/>
            <person name="Chen J."/>
        </authorList>
    </citation>
    <scope>NUCLEOTIDE SEQUENCE</scope>
    <source>
        <strain evidence="3">Lc1</strain>
    </source>
</reference>
<sequence>MKIQGRTFIVTGGASGLGRGCVDMIILQGGNAAVIDTNSNLGTAATTELGPSMKFLHCDITITQSVADAIKATLDWAQEAGKPVGGIITAAGTGSPCMLLDAERVPCSYAHMETVLNVNLRGTLDPIRQLLPHLATVSPEGPDGERGVVIMVASSAAFEGQSGLVVYSGSKGAVVSMTLPMARDLGQHGIRVVTIAPGLFETGMTASMRPQDREMLTGAMEFPRRPGKPEEFARLVKEVIGNTMLNGEVIRLDGGARLPKVF</sequence>
<dbReference type="Proteomes" id="UP000613401">
    <property type="component" value="Unassembled WGS sequence"/>
</dbReference>
<organism evidence="3 4">
    <name type="scientific">Colletotrichum gloeosporioides</name>
    <name type="common">Anthracnose fungus</name>
    <name type="synonym">Glomerella cingulata</name>
    <dbReference type="NCBI Taxonomy" id="474922"/>
    <lineage>
        <taxon>Eukaryota</taxon>
        <taxon>Fungi</taxon>
        <taxon>Dikarya</taxon>
        <taxon>Ascomycota</taxon>
        <taxon>Pezizomycotina</taxon>
        <taxon>Sordariomycetes</taxon>
        <taxon>Hypocreomycetidae</taxon>
        <taxon>Glomerellales</taxon>
        <taxon>Glomerellaceae</taxon>
        <taxon>Colletotrichum</taxon>
        <taxon>Colletotrichum gloeosporioides species complex</taxon>
    </lineage>
</organism>
<dbReference type="GO" id="GO:0016491">
    <property type="term" value="F:oxidoreductase activity"/>
    <property type="evidence" value="ECO:0007669"/>
    <property type="project" value="UniProtKB-KW"/>
</dbReference>
<keyword evidence="2" id="KW-0560">Oxidoreductase</keyword>
<dbReference type="PANTHER" id="PTHR43658:SF8">
    <property type="entry name" value="17-BETA-HYDROXYSTEROID DEHYDROGENASE 14-RELATED"/>
    <property type="match status" value="1"/>
</dbReference>
<evidence type="ECO:0000256" key="2">
    <source>
        <dbReference type="ARBA" id="ARBA00023002"/>
    </source>
</evidence>